<feature type="non-terminal residue" evidence="4">
    <location>
        <position position="176"/>
    </location>
</feature>
<evidence type="ECO:0000313" key="4">
    <source>
        <dbReference type="EMBL" id="KAJ8878480.1"/>
    </source>
</evidence>
<keyword evidence="2" id="KW-0472">Membrane</keyword>
<organism evidence="4 5">
    <name type="scientific">Dryococelus australis</name>
    <dbReference type="NCBI Taxonomy" id="614101"/>
    <lineage>
        <taxon>Eukaryota</taxon>
        <taxon>Metazoa</taxon>
        <taxon>Ecdysozoa</taxon>
        <taxon>Arthropoda</taxon>
        <taxon>Hexapoda</taxon>
        <taxon>Insecta</taxon>
        <taxon>Pterygota</taxon>
        <taxon>Neoptera</taxon>
        <taxon>Polyneoptera</taxon>
        <taxon>Phasmatodea</taxon>
        <taxon>Verophasmatodea</taxon>
        <taxon>Anareolatae</taxon>
        <taxon>Phasmatidae</taxon>
        <taxon>Eurycanthinae</taxon>
        <taxon>Dryococelus</taxon>
    </lineage>
</organism>
<evidence type="ECO:0000313" key="5">
    <source>
        <dbReference type="Proteomes" id="UP001159363"/>
    </source>
</evidence>
<dbReference type="Proteomes" id="UP001159363">
    <property type="component" value="Chromosome 6"/>
</dbReference>
<evidence type="ECO:0000256" key="1">
    <source>
        <dbReference type="SAM" id="MobiDB-lite"/>
    </source>
</evidence>
<evidence type="ECO:0000259" key="3">
    <source>
        <dbReference type="Pfam" id="PF13843"/>
    </source>
</evidence>
<feature type="transmembrane region" description="Helical" evidence="2">
    <location>
        <begin position="78"/>
        <end position="97"/>
    </location>
</feature>
<protein>
    <recommendedName>
        <fullName evidence="3">PiggyBac transposable element-derived protein domain-containing protein</fullName>
    </recommendedName>
</protein>
<feature type="region of interest" description="Disordered" evidence="1">
    <location>
        <begin position="128"/>
        <end position="150"/>
    </location>
</feature>
<dbReference type="PANTHER" id="PTHR46599:SF3">
    <property type="entry name" value="PIGGYBAC TRANSPOSABLE ELEMENT-DERIVED PROTEIN 4"/>
    <property type="match status" value="1"/>
</dbReference>
<keyword evidence="2" id="KW-1133">Transmembrane helix</keyword>
<dbReference type="PANTHER" id="PTHR46599">
    <property type="entry name" value="PIGGYBAC TRANSPOSABLE ELEMENT-DERIVED PROTEIN 4"/>
    <property type="match status" value="1"/>
</dbReference>
<name>A0ABQ9H2I0_9NEOP</name>
<dbReference type="Pfam" id="PF13843">
    <property type="entry name" value="DDE_Tnp_1_7"/>
    <property type="match status" value="1"/>
</dbReference>
<gene>
    <name evidence="4" type="ORF">PR048_019058</name>
</gene>
<dbReference type="EMBL" id="JARBHB010000007">
    <property type="protein sequence ID" value="KAJ8878480.1"/>
    <property type="molecule type" value="Genomic_DNA"/>
</dbReference>
<accession>A0ABQ9H2I0</accession>
<keyword evidence="5" id="KW-1185">Reference proteome</keyword>
<dbReference type="InterPro" id="IPR029526">
    <property type="entry name" value="PGBD"/>
</dbReference>
<evidence type="ECO:0000256" key="2">
    <source>
        <dbReference type="SAM" id="Phobius"/>
    </source>
</evidence>
<feature type="domain" description="PiggyBac transposable element-derived protein" evidence="3">
    <location>
        <begin position="22"/>
        <end position="92"/>
    </location>
</feature>
<keyword evidence="2" id="KW-0812">Transmembrane</keyword>
<sequence length="176" mass="20555">MEFDDICRKRGNNRQILKRVRRVSAQSKLVAVNNRGTQVLKPWVVVEYNKAKSFIDLSDQMSSYSTTLRRTIKWYHKIVFEILFGTAIVNAFVLYNIRNKGFKPIMKITKFRELLALHLLQVKHPEPATSVPLPDEQQTSAHRLVSTDPARTARRRCSGCYRRFRTSEDRNTDSKK</sequence>
<proteinExistence type="predicted"/>
<reference evidence="4 5" key="1">
    <citation type="submission" date="2023-02" db="EMBL/GenBank/DDBJ databases">
        <title>LHISI_Scaffold_Assembly.</title>
        <authorList>
            <person name="Stuart O.P."/>
            <person name="Cleave R."/>
            <person name="Magrath M.J.L."/>
            <person name="Mikheyev A.S."/>
        </authorList>
    </citation>
    <scope>NUCLEOTIDE SEQUENCE [LARGE SCALE GENOMIC DNA]</scope>
    <source>
        <strain evidence="4">Daus_M_001</strain>
        <tissue evidence="4">Leg muscle</tissue>
    </source>
</reference>
<comment type="caution">
    <text evidence="4">The sequence shown here is derived from an EMBL/GenBank/DDBJ whole genome shotgun (WGS) entry which is preliminary data.</text>
</comment>